<gene>
    <name evidence="8" type="ORF">BJP36_16465</name>
</gene>
<feature type="domain" description="Non-haem dioxygenase N-terminal" evidence="7">
    <location>
        <begin position="5"/>
        <end position="119"/>
    </location>
</feature>
<feature type="domain" description="Isopenicillin N synthase-like Fe(2+) 2OG dioxygenase" evidence="6">
    <location>
        <begin position="176"/>
        <end position="271"/>
    </location>
</feature>
<dbReference type="SMR" id="A0A1D9G0V6"/>
<dbReference type="Pfam" id="PF14226">
    <property type="entry name" value="DIOX_N"/>
    <property type="match status" value="1"/>
</dbReference>
<dbReference type="Gene3D" id="2.60.120.330">
    <property type="entry name" value="B-lactam Antibiotic, Isopenicillin N Synthase, Chain"/>
    <property type="match status" value="1"/>
</dbReference>
<dbReference type="InterPro" id="IPR026992">
    <property type="entry name" value="DIOX_N"/>
</dbReference>
<evidence type="ECO:0000256" key="2">
    <source>
        <dbReference type="ARBA" id="ARBA00008056"/>
    </source>
</evidence>
<dbReference type="GO" id="GO:0046872">
    <property type="term" value="F:metal ion binding"/>
    <property type="evidence" value="ECO:0007669"/>
    <property type="project" value="UniProtKB-KW"/>
</dbReference>
<evidence type="ECO:0000256" key="5">
    <source>
        <dbReference type="ARBA" id="ARBA00023004"/>
    </source>
</evidence>
<dbReference type="PANTHER" id="PTHR10209">
    <property type="entry name" value="OXIDOREDUCTASE, 2OG-FE II OXYGENASE FAMILY PROTEIN"/>
    <property type="match status" value="1"/>
</dbReference>
<dbReference type="SUPFAM" id="SSF51197">
    <property type="entry name" value="Clavaminate synthase-like"/>
    <property type="match status" value="1"/>
</dbReference>
<evidence type="ECO:0000313" key="8">
    <source>
        <dbReference type="EMBL" id="AOY81259.1"/>
    </source>
</evidence>
<dbReference type="PANTHER" id="PTHR10209:SF881">
    <property type="entry name" value="FI07970P-RELATED"/>
    <property type="match status" value="1"/>
</dbReference>
<evidence type="ECO:0000256" key="1">
    <source>
        <dbReference type="ARBA" id="ARBA00004792"/>
    </source>
</evidence>
<dbReference type="InterPro" id="IPR044861">
    <property type="entry name" value="IPNS-like_FE2OG_OXY"/>
</dbReference>
<dbReference type="InterPro" id="IPR027443">
    <property type="entry name" value="IPNS-like_sf"/>
</dbReference>
<evidence type="ECO:0000259" key="6">
    <source>
        <dbReference type="Pfam" id="PF03171"/>
    </source>
</evidence>
<sequence>MNKTIPIIDFQGFLEDNKIEREAVAQQFYDALEKVGCLYLKNYGFSPDFIDQVFAQSQFFFALPLEKKQQIAKDRYSPGVGYFRNPAKTKEVFGYISERSADGENSDGAINSHPQNDWPVNLPQFRETILEFHQRCQELSWKLFQALAIALKIPETVLTDVISHKNSYVGLSHYFPITQPTQTGQTRFKAHYGSGTFGLIFQDECKGLEICTPDGEWIAVASIPGTVVVIMEDIIQRWTNDQLISTLHQVTIPEEEFYRTRSRYSIVFKVTPNEDAELRCLDVCVNENNPPKYSPISVNDYYKEWEKKQYG</sequence>
<proteinExistence type="inferred from homology"/>
<dbReference type="Pfam" id="PF03171">
    <property type="entry name" value="2OG-FeII_Oxy"/>
    <property type="match status" value="1"/>
</dbReference>
<evidence type="ECO:0000259" key="7">
    <source>
        <dbReference type="Pfam" id="PF14226"/>
    </source>
</evidence>
<protein>
    <submittedName>
        <fullName evidence="8">Isopenicillin N synthase family oxygenase</fullName>
    </submittedName>
</protein>
<dbReference type="EMBL" id="CP017708">
    <property type="protein sequence ID" value="AOY81259.1"/>
    <property type="molecule type" value="Genomic_DNA"/>
</dbReference>
<dbReference type="AlphaFoldDB" id="A0A1D9G0V6"/>
<comment type="pathway">
    <text evidence="1">Antibiotic biosynthesis.</text>
</comment>
<keyword evidence="3" id="KW-0479">Metal-binding</keyword>
<dbReference type="Proteomes" id="UP000176944">
    <property type="component" value="Chromosome"/>
</dbReference>
<comment type="similarity">
    <text evidence="2">Belongs to the iron/ascorbate-dependent oxidoreductase family.</text>
</comment>
<organism evidence="8 9">
    <name type="scientific">Moorena producens (strain JHB)</name>
    <dbReference type="NCBI Taxonomy" id="1454205"/>
    <lineage>
        <taxon>Bacteria</taxon>
        <taxon>Bacillati</taxon>
        <taxon>Cyanobacteriota</taxon>
        <taxon>Cyanophyceae</taxon>
        <taxon>Coleofasciculales</taxon>
        <taxon>Coleofasciculaceae</taxon>
        <taxon>Moorena</taxon>
    </lineage>
</organism>
<evidence type="ECO:0000256" key="3">
    <source>
        <dbReference type="ARBA" id="ARBA00022723"/>
    </source>
</evidence>
<name>A0A1D9G0V6_MOOP1</name>
<evidence type="ECO:0000256" key="4">
    <source>
        <dbReference type="ARBA" id="ARBA00023002"/>
    </source>
</evidence>
<keyword evidence="4" id="KW-0560">Oxidoreductase</keyword>
<accession>A0A1D9G0V6</accession>
<dbReference type="GO" id="GO:0016491">
    <property type="term" value="F:oxidoreductase activity"/>
    <property type="evidence" value="ECO:0007669"/>
    <property type="project" value="UniProtKB-KW"/>
</dbReference>
<keyword evidence="5" id="KW-0408">Iron</keyword>
<reference evidence="9" key="1">
    <citation type="submission" date="2016-10" db="EMBL/GenBank/DDBJ databases">
        <title>Comparative genomics uncovers the prolific and rare metabolic potential of the cyanobacterial genus Moorea.</title>
        <authorList>
            <person name="Leao T."/>
            <person name="Castelao G."/>
            <person name="Korobeynikov A."/>
            <person name="Monroe E.A."/>
            <person name="Podell S."/>
            <person name="Glukhov E."/>
            <person name="Allen E."/>
            <person name="Gerwick W.H."/>
            <person name="Gerwick L."/>
        </authorList>
    </citation>
    <scope>NUCLEOTIDE SEQUENCE [LARGE SCALE GENOMIC DNA]</scope>
    <source>
        <strain evidence="9">JHB</strain>
    </source>
</reference>
<evidence type="ECO:0000313" key="9">
    <source>
        <dbReference type="Proteomes" id="UP000176944"/>
    </source>
</evidence>